<evidence type="ECO:0000313" key="1">
    <source>
        <dbReference type="EMBL" id="OAQ64732.1"/>
    </source>
</evidence>
<dbReference type="RefSeq" id="XP_018142046.1">
    <property type="nucleotide sequence ID" value="XM_018294000.1"/>
</dbReference>
<reference evidence="1 2" key="1">
    <citation type="journal article" date="2016" name="PLoS Pathog.">
        <title>Biosynthesis of antibiotic leucinostatins in bio-control fungus Purpureocillium lilacinum and their inhibition on phytophthora revealed by genome mining.</title>
        <authorList>
            <person name="Wang G."/>
            <person name="Liu Z."/>
            <person name="Lin R."/>
            <person name="Li E."/>
            <person name="Mao Z."/>
            <person name="Ling J."/>
            <person name="Yang Y."/>
            <person name="Yin W.B."/>
            <person name="Xie B."/>
        </authorList>
    </citation>
    <scope>NUCLEOTIDE SEQUENCE [LARGE SCALE GENOMIC DNA]</scope>
    <source>
        <strain evidence="1">170</strain>
    </source>
</reference>
<evidence type="ECO:0000313" key="2">
    <source>
        <dbReference type="Proteomes" id="UP000078397"/>
    </source>
</evidence>
<accession>A0A179FGS9</accession>
<keyword evidence="2" id="KW-1185">Reference proteome</keyword>
<dbReference type="KEGG" id="pchm:VFPPC_16247"/>
<sequence>MSHRADLPVAQTSTSAKPAYAGSLEMFVPLSTSPSAVATGHDQAVLHPRQSSNLRIESMLTAKWFISRGTHGAFRMPRTKMVGLALSCPEKNGH</sequence>
<gene>
    <name evidence="1" type="ORF">VFPPC_16247</name>
</gene>
<comment type="caution">
    <text evidence="1">The sequence shown here is derived from an EMBL/GenBank/DDBJ whole genome shotgun (WGS) entry which is preliminary data.</text>
</comment>
<protein>
    <submittedName>
        <fullName evidence="1">Uncharacterized protein</fullName>
    </submittedName>
</protein>
<proteinExistence type="predicted"/>
<dbReference type="GeneID" id="28857994"/>
<dbReference type="EMBL" id="LSBJ02000005">
    <property type="protein sequence ID" value="OAQ64732.1"/>
    <property type="molecule type" value="Genomic_DNA"/>
</dbReference>
<dbReference type="Proteomes" id="UP000078397">
    <property type="component" value="Unassembled WGS sequence"/>
</dbReference>
<dbReference type="AlphaFoldDB" id="A0A179FGS9"/>
<name>A0A179FGS9_METCM</name>
<organism evidence="1 2">
    <name type="scientific">Pochonia chlamydosporia 170</name>
    <dbReference type="NCBI Taxonomy" id="1380566"/>
    <lineage>
        <taxon>Eukaryota</taxon>
        <taxon>Fungi</taxon>
        <taxon>Dikarya</taxon>
        <taxon>Ascomycota</taxon>
        <taxon>Pezizomycotina</taxon>
        <taxon>Sordariomycetes</taxon>
        <taxon>Hypocreomycetidae</taxon>
        <taxon>Hypocreales</taxon>
        <taxon>Clavicipitaceae</taxon>
        <taxon>Pochonia</taxon>
    </lineage>
</organism>